<keyword evidence="1" id="KW-1133">Transmembrane helix</keyword>
<dbReference type="RefSeq" id="WP_163701529.1">
    <property type="nucleotide sequence ID" value="NZ_QXHD01000004.1"/>
</dbReference>
<keyword evidence="1" id="KW-0472">Membrane</keyword>
<keyword evidence="1" id="KW-0812">Transmembrane</keyword>
<evidence type="ECO:0000313" key="2">
    <source>
        <dbReference type="EMBL" id="NEZ58737.1"/>
    </source>
</evidence>
<comment type="caution">
    <text evidence="2">The sequence shown here is derived from an EMBL/GenBank/DDBJ whole genome shotgun (WGS) entry which is preliminary data.</text>
</comment>
<accession>A0A6M0RR62</accession>
<evidence type="ECO:0000256" key="1">
    <source>
        <dbReference type="SAM" id="Phobius"/>
    </source>
</evidence>
<gene>
    <name evidence="2" type="ORF">DXZ20_24460</name>
</gene>
<sequence>MPLHEFKKIVQGTTHKHRHNLGKLTASGFGSDVDTLCNHIRYLRAGSIGQLFWDESWKQVVTDVADHIGIEWLATLKGRRWKQLETHEIETAVVAKVFQDMFDRLTLEQQEQVIMETQRSSNDPRVEAFLRTGSVMTVAKVSGFGVYLMASTVLGGLTSTLGITLPFAVYMGMSQAIALVIGPVGWLALLGGLSFTLNQPNWSRLTLAVVYVSMIRNSPATK</sequence>
<feature type="transmembrane region" description="Helical" evidence="1">
    <location>
        <begin position="176"/>
        <end position="197"/>
    </location>
</feature>
<protein>
    <submittedName>
        <fullName evidence="2">Uncharacterized protein</fullName>
    </submittedName>
</protein>
<dbReference type="EMBL" id="QXHD01000004">
    <property type="protein sequence ID" value="NEZ58737.1"/>
    <property type="molecule type" value="Genomic_DNA"/>
</dbReference>
<dbReference type="Proteomes" id="UP000481033">
    <property type="component" value="Unassembled WGS sequence"/>
</dbReference>
<organism evidence="2 3">
    <name type="scientific">Adonisia turfae CCMR0081</name>
    <dbReference type="NCBI Taxonomy" id="2292702"/>
    <lineage>
        <taxon>Bacteria</taxon>
        <taxon>Bacillati</taxon>
        <taxon>Cyanobacteriota</taxon>
        <taxon>Adonisia</taxon>
        <taxon>Adonisia turfae</taxon>
    </lineage>
</organism>
<name>A0A6M0RR62_9CYAN</name>
<dbReference type="AlphaFoldDB" id="A0A6M0RR62"/>
<reference evidence="2 3" key="1">
    <citation type="journal article" date="2020" name="Microb. Ecol.">
        <title>Ecogenomics of the Marine Benthic Filamentous Cyanobacterium Adonisia.</title>
        <authorList>
            <person name="Walter J.M."/>
            <person name="Coutinho F.H."/>
            <person name="Leomil L."/>
            <person name="Hargreaves P.I."/>
            <person name="Campeao M.E."/>
            <person name="Vieira V.V."/>
            <person name="Silva B.S."/>
            <person name="Fistarol G.O."/>
            <person name="Salomon P.S."/>
            <person name="Sawabe T."/>
            <person name="Mino S."/>
            <person name="Hosokawa M."/>
            <person name="Miyashita H."/>
            <person name="Maruyama F."/>
            <person name="van Verk M.C."/>
            <person name="Dutilh B.E."/>
            <person name="Thompson C.C."/>
            <person name="Thompson F.L."/>
        </authorList>
    </citation>
    <scope>NUCLEOTIDE SEQUENCE [LARGE SCALE GENOMIC DNA]</scope>
    <source>
        <strain evidence="2 3">CCMR0081</strain>
    </source>
</reference>
<evidence type="ECO:0000313" key="3">
    <source>
        <dbReference type="Proteomes" id="UP000481033"/>
    </source>
</evidence>
<proteinExistence type="predicted"/>
<keyword evidence="3" id="KW-1185">Reference proteome</keyword>
<feature type="transmembrane region" description="Helical" evidence="1">
    <location>
        <begin position="146"/>
        <end position="170"/>
    </location>
</feature>